<feature type="chain" id="PRO_5044861077" description="FAS1 domain-containing protein" evidence="1">
    <location>
        <begin position="21"/>
        <end position="325"/>
    </location>
</feature>
<dbReference type="PANTHER" id="PTHR10900">
    <property type="entry name" value="PERIOSTIN-RELATED"/>
    <property type="match status" value="1"/>
</dbReference>
<dbReference type="InterPro" id="IPR036378">
    <property type="entry name" value="FAS1_dom_sf"/>
</dbReference>
<sequence>MAVDMKLMLVLMAAASVAAARHTWAGVEMMSIQMAEAERRQAPDAPNLPDLAKQLGLNTLVQLVKQAGLADALSGAGPFTVFGPTDAAFSALPSWAKEAVKNVTVLTEILKYHVLSTVAMSKDIKDEMVVDTLQGLPIRFNIYPNNGVYTAQCSPIDLKNVDKKASNGVLHELTRVMIPPAGDIVDAAIACPVFKTLVTAVKAAGLVDTLKGKGPFTVFAPTDKAFAKIPKATLDNLLSNKTALTAVLTYHVAPLTYCSAGIVSYDSIKTVNGAKVKISVAGGTVKLNNNVKVVAGGADGSVTNGVVHAIDTVLMPPGFDLNSLH</sequence>
<dbReference type="SMART" id="SM00554">
    <property type="entry name" value="FAS1"/>
    <property type="match status" value="2"/>
</dbReference>
<organism evidence="3 4">
    <name type="scientific">Batillaria attramentaria</name>
    <dbReference type="NCBI Taxonomy" id="370345"/>
    <lineage>
        <taxon>Eukaryota</taxon>
        <taxon>Metazoa</taxon>
        <taxon>Spiralia</taxon>
        <taxon>Lophotrochozoa</taxon>
        <taxon>Mollusca</taxon>
        <taxon>Gastropoda</taxon>
        <taxon>Caenogastropoda</taxon>
        <taxon>Sorbeoconcha</taxon>
        <taxon>Cerithioidea</taxon>
        <taxon>Batillariidae</taxon>
        <taxon>Batillaria</taxon>
    </lineage>
</organism>
<protein>
    <recommendedName>
        <fullName evidence="2">FAS1 domain-containing protein</fullName>
    </recommendedName>
</protein>
<dbReference type="Pfam" id="PF02469">
    <property type="entry name" value="Fasciclin"/>
    <property type="match status" value="2"/>
</dbReference>
<dbReference type="SUPFAM" id="SSF82153">
    <property type="entry name" value="FAS1 domain"/>
    <property type="match status" value="2"/>
</dbReference>
<dbReference type="PROSITE" id="PS50213">
    <property type="entry name" value="FAS1"/>
    <property type="match status" value="2"/>
</dbReference>
<dbReference type="FunFam" id="2.30.180.10:FF:000032">
    <property type="entry name" value="Fasciclin domain-containing protein, putative"/>
    <property type="match status" value="2"/>
</dbReference>
<name>A0ABD0LVH0_9CAEN</name>
<comment type="caution">
    <text evidence="3">The sequence shown here is derived from an EMBL/GenBank/DDBJ whole genome shotgun (WGS) entry which is preliminary data.</text>
</comment>
<dbReference type="Proteomes" id="UP001519460">
    <property type="component" value="Unassembled WGS sequence"/>
</dbReference>
<accession>A0ABD0LVH0</accession>
<dbReference type="Gene3D" id="2.30.180.10">
    <property type="entry name" value="FAS1 domain"/>
    <property type="match status" value="2"/>
</dbReference>
<dbReference type="PANTHER" id="PTHR10900:SF77">
    <property type="entry name" value="FI19380P1"/>
    <property type="match status" value="1"/>
</dbReference>
<dbReference type="AlphaFoldDB" id="A0ABD0LVH0"/>
<proteinExistence type="predicted"/>
<dbReference type="InterPro" id="IPR000782">
    <property type="entry name" value="FAS1_domain"/>
</dbReference>
<dbReference type="InterPro" id="IPR050904">
    <property type="entry name" value="Adhesion/Biosynth-related"/>
</dbReference>
<reference evidence="3 4" key="1">
    <citation type="journal article" date="2023" name="Sci. Data">
        <title>Genome assembly of the Korean intertidal mud-creeper Batillaria attramentaria.</title>
        <authorList>
            <person name="Patra A.K."/>
            <person name="Ho P.T."/>
            <person name="Jun S."/>
            <person name="Lee S.J."/>
            <person name="Kim Y."/>
            <person name="Won Y.J."/>
        </authorList>
    </citation>
    <scope>NUCLEOTIDE SEQUENCE [LARGE SCALE GENOMIC DNA]</scope>
    <source>
        <strain evidence="3">Wonlab-2016</strain>
    </source>
</reference>
<feature type="domain" description="FAS1" evidence="2">
    <location>
        <begin position="181"/>
        <end position="314"/>
    </location>
</feature>
<keyword evidence="4" id="KW-1185">Reference proteome</keyword>
<keyword evidence="1" id="KW-0732">Signal</keyword>
<evidence type="ECO:0000313" key="4">
    <source>
        <dbReference type="Proteomes" id="UP001519460"/>
    </source>
</evidence>
<evidence type="ECO:0000313" key="3">
    <source>
        <dbReference type="EMBL" id="KAK7503471.1"/>
    </source>
</evidence>
<evidence type="ECO:0000256" key="1">
    <source>
        <dbReference type="SAM" id="SignalP"/>
    </source>
</evidence>
<gene>
    <name evidence="3" type="ORF">BaRGS_00005392</name>
</gene>
<dbReference type="EMBL" id="JACVVK020000020">
    <property type="protein sequence ID" value="KAK7503471.1"/>
    <property type="molecule type" value="Genomic_DNA"/>
</dbReference>
<feature type="domain" description="FAS1" evidence="2">
    <location>
        <begin position="44"/>
        <end position="177"/>
    </location>
</feature>
<feature type="signal peptide" evidence="1">
    <location>
        <begin position="1"/>
        <end position="20"/>
    </location>
</feature>
<evidence type="ECO:0000259" key="2">
    <source>
        <dbReference type="PROSITE" id="PS50213"/>
    </source>
</evidence>